<sequence>MRFFIEDLFTQTRDTDPDLRFMALNDLEKEIVSNPDAFSSENRIQYAKILLHCLDDEFPEVRTQALKCFETLTPRLGGYVVSVVAALSKKKPEKISITSTIYTMAIHNVLKNFVANESVARDVANCVLGEVFGVGTAAFYTTIDYIEIVTDLIEYLGNYLTTAQLNNIAELLAKACYGADIVIAKKSVLALGLVARNFTSVDQLQKLVSLVNETATHKQQDTTLKVLSNLVRSNAKLMAQIVQQVHPTVLDGLYLDTLGEPDDDFDAQQETEETRTEALGCLVAMFEFLPMEEYVSGSLELAARFIGYNPYKDDVEEELEDEDEYELSDLDDDDDDEGSGLSWKLRRESARLVSVILEKHPLALTTVFQSVFEPLLCQLQDDNGAVVSEALRTLTKIFRFSVQDGPYYTLKFFNSLNDYASGRRGSDVSMQSDEDPSVYLGSKSAHICESFSKLLVAKNSTKLSLLHDFFVEFSNATDGCESEWTPALMNKLLDLRESSITSEVIKFYTAVLRKYSLADLGSSSQRIIADIVGCVASSSNHELVLEALGLLTDVLEHEPGAQLPSVETALIEKASNKNYSTEIRQKALVCLCSLVTKSEVTDLQTALKVFVDTITIEFLVAVDLQCIETIVSRISQNLSSDWYHPIILQLVEYLTISELQAQSLNTLASLSANLDEKEGLLVFDRVVAASEAGKIAPENTVRVCKILSVLATKMAVPDVDRLIGLLVQFSRAPSFDQDTLAELTNAILGQKPAKQFIEVVLQHGTHSDPNVSKILGLVSVSDKNFASIDETLRNLNNSENVLFSITFLDQVSKSMDLDVGLAPFVRHLNGDDEIKNAAISAIATIVSRNPDKYLDELTKQLELGATVPLLQALKTALQKINLDTASSRHLFDMLLKSELGKSDAVEAAAGIVALLAVHGSLLPDMCSILSAGPSRTQKLVLGSTTKHVLVDPSLESDLILLSRYLELTSAEEYIFSADLELKQLGVSNLIFALHKKPLVALPLVSKIMPRVLETELEQKKEYVEVVRIGPFKHKLDNGLNYRKGLYEMVYTLLTTLETSPQFLVISQIDWSLVFEMFVARAFKDDPTVIFICLLTLIKIINLKPTIFAGNQTLENFVAACSKVLDKKLKDDAPKQELEKRNDTVRAVLRCCKKINTMVESGQLKLDSYSSWSNFVSALKTKYPIFDVDE</sequence>
<dbReference type="Pfam" id="PF08623">
    <property type="entry name" value="TIP120"/>
    <property type="match status" value="1"/>
</dbReference>
<organism evidence="6 7">
    <name type="scientific">Ogataea haglerorum</name>
    <dbReference type="NCBI Taxonomy" id="1937702"/>
    <lineage>
        <taxon>Eukaryota</taxon>
        <taxon>Fungi</taxon>
        <taxon>Dikarya</taxon>
        <taxon>Ascomycota</taxon>
        <taxon>Saccharomycotina</taxon>
        <taxon>Pichiomycetes</taxon>
        <taxon>Pichiales</taxon>
        <taxon>Pichiaceae</taxon>
        <taxon>Ogataea</taxon>
    </lineage>
</organism>
<feature type="region of interest" description="Disordered" evidence="4">
    <location>
        <begin position="317"/>
        <end position="341"/>
    </location>
</feature>
<feature type="compositionally biased region" description="Acidic residues" evidence="4">
    <location>
        <begin position="317"/>
        <end position="338"/>
    </location>
</feature>
<dbReference type="Gene3D" id="1.25.10.10">
    <property type="entry name" value="Leucine-rich Repeat Variant"/>
    <property type="match status" value="1"/>
</dbReference>
<evidence type="ECO:0000256" key="1">
    <source>
        <dbReference type="ARBA" id="ARBA00007657"/>
    </source>
</evidence>
<dbReference type="InterPro" id="IPR039852">
    <property type="entry name" value="CAND1/CAND2"/>
</dbReference>
<feature type="domain" description="TATA-binding protein interacting (TIP20)" evidence="5">
    <location>
        <begin position="1001"/>
        <end position="1178"/>
    </location>
</feature>
<dbReference type="AlphaFoldDB" id="A0AAN6HZB2"/>
<proteinExistence type="inferred from homology"/>
<dbReference type="SUPFAM" id="SSF48371">
    <property type="entry name" value="ARM repeat"/>
    <property type="match status" value="1"/>
</dbReference>
<dbReference type="InterPro" id="IPR011989">
    <property type="entry name" value="ARM-like"/>
</dbReference>
<protein>
    <recommendedName>
        <fullName evidence="5">TATA-binding protein interacting (TIP20) domain-containing protein</fullName>
    </recommendedName>
</protein>
<dbReference type="InterPro" id="IPR000357">
    <property type="entry name" value="HEAT"/>
</dbReference>
<keyword evidence="2" id="KW-0677">Repeat</keyword>
<evidence type="ECO:0000256" key="2">
    <source>
        <dbReference type="ARBA" id="ARBA00022737"/>
    </source>
</evidence>
<dbReference type="PANTHER" id="PTHR12696">
    <property type="entry name" value="TIP120"/>
    <property type="match status" value="1"/>
</dbReference>
<dbReference type="Pfam" id="PF02985">
    <property type="entry name" value="HEAT"/>
    <property type="match status" value="1"/>
</dbReference>
<evidence type="ECO:0000256" key="4">
    <source>
        <dbReference type="SAM" id="MobiDB-lite"/>
    </source>
</evidence>
<comment type="similarity">
    <text evidence="1">Belongs to the CAND family.</text>
</comment>
<dbReference type="InterPro" id="IPR016024">
    <property type="entry name" value="ARM-type_fold"/>
</dbReference>
<evidence type="ECO:0000256" key="3">
    <source>
        <dbReference type="ARBA" id="ARBA00022786"/>
    </source>
</evidence>
<reference evidence="6" key="1">
    <citation type="journal article" date="2021" name="G3 (Bethesda)">
        <title>Genomic diversity, chromosomal rearrangements, and interspecies hybridization in the ogataea polymorpha species complex.</title>
        <authorList>
            <person name="Hanson S.J."/>
            <person name="Cinneide E.O."/>
            <person name="Salzberg L.I."/>
            <person name="Wolfe K.H."/>
            <person name="McGowan J."/>
            <person name="Fitzpatrick D.A."/>
            <person name="Matlin K."/>
        </authorList>
    </citation>
    <scope>NUCLEOTIDE SEQUENCE</scope>
    <source>
        <strain evidence="6">83-405-1</strain>
    </source>
</reference>
<evidence type="ECO:0000313" key="7">
    <source>
        <dbReference type="Proteomes" id="UP000738402"/>
    </source>
</evidence>
<keyword evidence="3" id="KW-0833">Ubl conjugation pathway</keyword>
<dbReference type="EMBL" id="JAHLUH010000013">
    <property type="protein sequence ID" value="KAG7725314.1"/>
    <property type="molecule type" value="Genomic_DNA"/>
</dbReference>
<accession>A0AAN6HZB2</accession>
<comment type="caution">
    <text evidence="6">The sequence shown here is derived from an EMBL/GenBank/DDBJ whole genome shotgun (WGS) entry which is preliminary data.</text>
</comment>
<dbReference type="GO" id="GO:0010265">
    <property type="term" value="P:SCF complex assembly"/>
    <property type="evidence" value="ECO:0007669"/>
    <property type="project" value="InterPro"/>
</dbReference>
<name>A0AAN6HZB2_9ASCO</name>
<dbReference type="InterPro" id="IPR013932">
    <property type="entry name" value="TATA-bd_TIP120"/>
</dbReference>
<dbReference type="Proteomes" id="UP000738402">
    <property type="component" value="Unassembled WGS sequence"/>
</dbReference>
<evidence type="ECO:0000259" key="5">
    <source>
        <dbReference type="Pfam" id="PF08623"/>
    </source>
</evidence>
<gene>
    <name evidence="6" type="ORF">KL933_004328</name>
</gene>
<evidence type="ECO:0000313" key="6">
    <source>
        <dbReference type="EMBL" id="KAG7725314.1"/>
    </source>
</evidence>